<name>A0A5B7JHD1_PORTR</name>
<dbReference type="Proteomes" id="UP000324222">
    <property type="component" value="Unassembled WGS sequence"/>
</dbReference>
<dbReference type="AlphaFoldDB" id="A0A5B7JHD1"/>
<accession>A0A5B7JHD1</accession>
<dbReference type="EMBL" id="VSRR010096056">
    <property type="protein sequence ID" value="MPC93783.1"/>
    <property type="molecule type" value="Genomic_DNA"/>
</dbReference>
<reference evidence="2 3" key="1">
    <citation type="submission" date="2019-05" db="EMBL/GenBank/DDBJ databases">
        <title>Another draft genome of Portunus trituberculatus and its Hox gene families provides insights of decapod evolution.</title>
        <authorList>
            <person name="Jeong J.-H."/>
            <person name="Song I."/>
            <person name="Kim S."/>
            <person name="Choi T."/>
            <person name="Kim D."/>
            <person name="Ryu S."/>
            <person name="Kim W."/>
        </authorList>
    </citation>
    <scope>NUCLEOTIDE SEQUENCE [LARGE SCALE GENOMIC DNA]</scope>
    <source>
        <tissue evidence="2">Muscle</tissue>
    </source>
</reference>
<gene>
    <name evidence="2" type="ORF">E2C01_088924</name>
</gene>
<sequence>MRITCPPTPPPARSRQLITSAASRPLDTVLLAS</sequence>
<evidence type="ECO:0000256" key="1">
    <source>
        <dbReference type="SAM" id="MobiDB-lite"/>
    </source>
</evidence>
<organism evidence="2 3">
    <name type="scientific">Portunus trituberculatus</name>
    <name type="common">Swimming crab</name>
    <name type="synonym">Neptunus trituberculatus</name>
    <dbReference type="NCBI Taxonomy" id="210409"/>
    <lineage>
        <taxon>Eukaryota</taxon>
        <taxon>Metazoa</taxon>
        <taxon>Ecdysozoa</taxon>
        <taxon>Arthropoda</taxon>
        <taxon>Crustacea</taxon>
        <taxon>Multicrustacea</taxon>
        <taxon>Malacostraca</taxon>
        <taxon>Eumalacostraca</taxon>
        <taxon>Eucarida</taxon>
        <taxon>Decapoda</taxon>
        <taxon>Pleocyemata</taxon>
        <taxon>Brachyura</taxon>
        <taxon>Eubrachyura</taxon>
        <taxon>Portunoidea</taxon>
        <taxon>Portunidae</taxon>
        <taxon>Portuninae</taxon>
        <taxon>Portunus</taxon>
    </lineage>
</organism>
<feature type="region of interest" description="Disordered" evidence="1">
    <location>
        <begin position="1"/>
        <end position="21"/>
    </location>
</feature>
<keyword evidence="3" id="KW-1185">Reference proteome</keyword>
<evidence type="ECO:0000313" key="2">
    <source>
        <dbReference type="EMBL" id="MPC93783.1"/>
    </source>
</evidence>
<proteinExistence type="predicted"/>
<protein>
    <submittedName>
        <fullName evidence="2">Uncharacterized protein</fullName>
    </submittedName>
</protein>
<comment type="caution">
    <text evidence="2">The sequence shown here is derived from an EMBL/GenBank/DDBJ whole genome shotgun (WGS) entry which is preliminary data.</text>
</comment>
<evidence type="ECO:0000313" key="3">
    <source>
        <dbReference type="Proteomes" id="UP000324222"/>
    </source>
</evidence>
<feature type="compositionally biased region" description="Pro residues" evidence="1">
    <location>
        <begin position="1"/>
        <end position="12"/>
    </location>
</feature>